<reference evidence="3 4" key="1">
    <citation type="journal article" date="2011" name="Proc. Natl. Acad. Sci. U.S.A.">
        <title>Niche of harmful alga Aureococcus anophagefferens revealed through ecogenomics.</title>
        <authorList>
            <person name="Gobler C.J."/>
            <person name="Berry D.L."/>
            <person name="Dyhrman S.T."/>
            <person name="Wilhelm S.W."/>
            <person name="Salamov A."/>
            <person name="Lobanov A.V."/>
            <person name="Zhang Y."/>
            <person name="Collier J.L."/>
            <person name="Wurch L.L."/>
            <person name="Kustka A.B."/>
            <person name="Dill B.D."/>
            <person name="Shah M."/>
            <person name="VerBerkmoes N.C."/>
            <person name="Kuo A."/>
            <person name="Terry A."/>
            <person name="Pangilinan J."/>
            <person name="Lindquist E.A."/>
            <person name="Lucas S."/>
            <person name="Paulsen I.T."/>
            <person name="Hattenrath-Lehmann T.K."/>
            <person name="Talmage S.C."/>
            <person name="Walker E.A."/>
            <person name="Koch F."/>
            <person name="Burson A.M."/>
            <person name="Marcoval M.A."/>
            <person name="Tang Y.Z."/>
            <person name="Lecleir G.R."/>
            <person name="Coyne K.J."/>
            <person name="Berg G.M."/>
            <person name="Bertrand E.M."/>
            <person name="Saito M.A."/>
            <person name="Gladyshev V.N."/>
            <person name="Grigoriev I.V."/>
        </authorList>
    </citation>
    <scope>NUCLEOTIDE SEQUENCE [LARGE SCALE GENOMIC DNA]</scope>
    <source>
        <strain evidence="4">CCMP 1984</strain>
    </source>
</reference>
<protein>
    <recommendedName>
        <fullName evidence="5">Proline racemase</fullName>
    </recommendedName>
</protein>
<gene>
    <name evidence="3" type="ORF">AURANDRAFT_23808</name>
</gene>
<dbReference type="Proteomes" id="UP000002729">
    <property type="component" value="Unassembled WGS sequence"/>
</dbReference>
<evidence type="ECO:0000256" key="2">
    <source>
        <dbReference type="PIRSR" id="PIRSR029792-1"/>
    </source>
</evidence>
<feature type="active site" description="Proton acceptor" evidence="2">
    <location>
        <position position="115"/>
    </location>
</feature>
<dbReference type="PIRSF" id="PIRSF029792">
    <property type="entry name" value="Pro_racemase"/>
    <property type="match status" value="1"/>
</dbReference>
<dbReference type="InterPro" id="IPR008794">
    <property type="entry name" value="Pro_racemase_fam"/>
</dbReference>
<dbReference type="eggNOG" id="ENOG502QRPF">
    <property type="taxonomic scope" value="Eukaryota"/>
</dbReference>
<dbReference type="SUPFAM" id="SSF54506">
    <property type="entry name" value="Diaminopimelate epimerase-like"/>
    <property type="match status" value="1"/>
</dbReference>
<organism evidence="4">
    <name type="scientific">Aureococcus anophagefferens</name>
    <name type="common">Harmful bloom alga</name>
    <dbReference type="NCBI Taxonomy" id="44056"/>
    <lineage>
        <taxon>Eukaryota</taxon>
        <taxon>Sar</taxon>
        <taxon>Stramenopiles</taxon>
        <taxon>Ochrophyta</taxon>
        <taxon>Pelagophyceae</taxon>
        <taxon>Pelagomonadales</taxon>
        <taxon>Pelagomonadaceae</taxon>
        <taxon>Aureococcus</taxon>
    </lineage>
</organism>
<evidence type="ECO:0000313" key="3">
    <source>
        <dbReference type="EMBL" id="EGB10158.1"/>
    </source>
</evidence>
<feature type="active site" description="Proton donor" evidence="2">
    <location>
        <position position="286"/>
    </location>
</feature>
<evidence type="ECO:0000313" key="4">
    <source>
        <dbReference type="Proteomes" id="UP000002729"/>
    </source>
</evidence>
<dbReference type="Pfam" id="PF05544">
    <property type="entry name" value="Pro_racemase"/>
    <property type="match status" value="1"/>
</dbReference>
<dbReference type="EMBL" id="GL833124">
    <property type="protein sequence ID" value="EGB10158.1"/>
    <property type="molecule type" value="Genomic_DNA"/>
</dbReference>
<keyword evidence="4" id="KW-1185">Reference proteome</keyword>
<accession>F0Y2X2</accession>
<name>F0Y2X2_AURAN</name>
<evidence type="ECO:0008006" key="5">
    <source>
        <dbReference type="Google" id="ProtNLM"/>
    </source>
</evidence>
<dbReference type="AlphaFoldDB" id="F0Y2X2"/>
<dbReference type="RefSeq" id="XP_009034983.1">
    <property type="nucleotide sequence ID" value="XM_009036735.1"/>
</dbReference>
<dbReference type="OMA" id="SHVLWTG"/>
<comment type="similarity">
    <text evidence="1">Belongs to the proline racemase family.</text>
</comment>
<sequence>MRAQRRAVASFRENFKLPARLWEQREVLRCVDLHCGGEPATVVFGGGGVADAPGATMFAKRAHVMERMDRWREVLLHEPRGYPCSNVDYLVEPTLAGADAGFVIAEQAKIYPLMSGHNTICVATALVECGALPEDRRASFLLEAPGGPIPIAADVAADGRCERVTFGGTPSFVGKRDAVVRLDAAACAALALPATEVRVDVAYGGMWYVIVDAADLGLTLEPAEGARLRAVKAACRDQHPVDHPDFDYPGPDILAFRGPSATPGVDAKNTVVMSNGYSGMLDRSPCGSGTCAIMALLHERGELRIGEDFAHESVVGSIFTGRLAATTTVGGFPAVEPTIAGSAWITRYAEVVVDPTDPFPAGYRVADIW</sequence>
<dbReference type="Gene3D" id="3.10.310.10">
    <property type="entry name" value="Diaminopimelate Epimerase, Chain A, domain 1"/>
    <property type="match status" value="2"/>
</dbReference>
<dbReference type="KEGG" id="aaf:AURANDRAFT_23808"/>
<dbReference type="PANTHER" id="PTHR33442:SF5">
    <property type="entry name" value="BIFUNCTIONAL TRANS-3-HYDROXY-L-PROLINE DEHYDRATASE_2-EPIMERASE"/>
    <property type="match status" value="1"/>
</dbReference>
<dbReference type="InParanoid" id="F0Y2X2"/>
<dbReference type="PANTHER" id="PTHR33442">
    <property type="entry name" value="TRANS-3-HYDROXY-L-PROLINE DEHYDRATASE"/>
    <property type="match status" value="1"/>
</dbReference>
<dbReference type="GO" id="GO:0047580">
    <property type="term" value="F:4-hydroxyproline epimerase activity"/>
    <property type="evidence" value="ECO:0007669"/>
    <property type="project" value="TreeGrafter"/>
</dbReference>
<dbReference type="OrthoDB" id="6409228at2759"/>
<proteinExistence type="inferred from homology"/>
<dbReference type="GeneID" id="20219816"/>
<dbReference type="SFLD" id="SFLDS00028">
    <property type="entry name" value="Proline_Racemase"/>
    <property type="match status" value="1"/>
</dbReference>
<evidence type="ECO:0000256" key="1">
    <source>
        <dbReference type="ARBA" id="ARBA00007529"/>
    </source>
</evidence>